<name>A0A427Y9J3_9TREE</name>
<evidence type="ECO:0000313" key="3">
    <source>
        <dbReference type="Proteomes" id="UP000279236"/>
    </source>
</evidence>
<evidence type="ECO:0000256" key="1">
    <source>
        <dbReference type="SAM" id="Phobius"/>
    </source>
</evidence>
<dbReference type="EMBL" id="RSCE01000001">
    <property type="protein sequence ID" value="RSH87830.1"/>
    <property type="molecule type" value="Genomic_DNA"/>
</dbReference>
<organism evidence="2 3">
    <name type="scientific">Apiotrichum porosum</name>
    <dbReference type="NCBI Taxonomy" id="105984"/>
    <lineage>
        <taxon>Eukaryota</taxon>
        <taxon>Fungi</taxon>
        <taxon>Dikarya</taxon>
        <taxon>Basidiomycota</taxon>
        <taxon>Agaricomycotina</taxon>
        <taxon>Tremellomycetes</taxon>
        <taxon>Trichosporonales</taxon>
        <taxon>Trichosporonaceae</taxon>
        <taxon>Apiotrichum</taxon>
    </lineage>
</organism>
<feature type="transmembrane region" description="Helical" evidence="1">
    <location>
        <begin position="231"/>
        <end position="252"/>
    </location>
</feature>
<keyword evidence="1" id="KW-0472">Membrane</keyword>
<gene>
    <name evidence="2" type="ORF">EHS24_000347</name>
</gene>
<reference evidence="2 3" key="1">
    <citation type="submission" date="2018-11" db="EMBL/GenBank/DDBJ databases">
        <title>Genome sequence of Apiotrichum porosum DSM 27194.</title>
        <authorList>
            <person name="Aliyu H."/>
            <person name="Gorte O."/>
            <person name="Ochsenreither K."/>
        </authorList>
    </citation>
    <scope>NUCLEOTIDE SEQUENCE [LARGE SCALE GENOMIC DNA]</scope>
    <source>
        <strain evidence="2 3">DSM 27194</strain>
    </source>
</reference>
<protein>
    <recommendedName>
        <fullName evidence="4">Cytochrome b561 domain-containing protein</fullName>
    </recommendedName>
</protein>
<keyword evidence="1" id="KW-1133">Transmembrane helix</keyword>
<feature type="transmembrane region" description="Helical" evidence="1">
    <location>
        <begin position="197"/>
        <end position="219"/>
    </location>
</feature>
<evidence type="ECO:0000313" key="2">
    <source>
        <dbReference type="EMBL" id="RSH87830.1"/>
    </source>
</evidence>
<keyword evidence="1" id="KW-0812">Transmembrane</keyword>
<dbReference type="Proteomes" id="UP000279236">
    <property type="component" value="Unassembled WGS sequence"/>
</dbReference>
<comment type="caution">
    <text evidence="2">The sequence shown here is derived from an EMBL/GenBank/DDBJ whole genome shotgun (WGS) entry which is preliminary data.</text>
</comment>
<evidence type="ECO:0008006" key="4">
    <source>
        <dbReference type="Google" id="ProtNLM"/>
    </source>
</evidence>
<dbReference type="STRING" id="105984.A0A427Y9J3"/>
<accession>A0A427Y9J3</accession>
<keyword evidence="3" id="KW-1185">Reference proteome</keyword>
<sequence>MTRSHTALYKFHGQRAWHRVQDTVGCQEQCGWWGGAAGIWSPHASPHRVDLTQVPQHTAILMFGDVVTVHGCWPTKLLASRIYLFCAWRSDSHSPPPMMLITPLLFSILSFVAAAQRTGETVCNSDQNLCVLAVPDTPTPVPNVPGSNLAARYQYGPGYGYPSTTQSSLPGYTTAPQPGYTQPSTEDSDARRPISNLLLAHIVCGCLATLLFIPLGILGPRVARTFTTSRLWFPAHASVQGLISTSLVVATYSCARVLTQQQDTSNLDSPHRVG</sequence>
<dbReference type="GeneID" id="39584890"/>
<proteinExistence type="predicted"/>
<dbReference type="OrthoDB" id="366214at2759"/>
<dbReference type="RefSeq" id="XP_028480038.1">
    <property type="nucleotide sequence ID" value="XM_028616181.1"/>
</dbReference>
<dbReference type="AlphaFoldDB" id="A0A427Y9J3"/>